<accession>A0A6A7W9K6</accession>
<dbReference type="Gene3D" id="2.60.120.430">
    <property type="entry name" value="Galactose-binding lectin"/>
    <property type="match status" value="1"/>
</dbReference>
<dbReference type="InterPro" id="IPR008979">
    <property type="entry name" value="Galactose-bd-like_sf"/>
</dbReference>
<name>A0A6A7W9K6_9BACT</name>
<evidence type="ECO:0000313" key="2">
    <source>
        <dbReference type="Proteomes" id="UP000384372"/>
    </source>
</evidence>
<protein>
    <submittedName>
        <fullName evidence="1">Uncharacterized protein</fullName>
    </submittedName>
</protein>
<dbReference type="AlphaFoldDB" id="A0A6A7W9K6"/>
<comment type="caution">
    <text evidence="1">The sequence shown here is derived from an EMBL/GenBank/DDBJ whole genome shotgun (WGS) entry which is preliminary data.</text>
</comment>
<evidence type="ECO:0000313" key="1">
    <source>
        <dbReference type="EMBL" id="MQP11112.1"/>
    </source>
</evidence>
<dbReference type="SUPFAM" id="SSF49785">
    <property type="entry name" value="Galactose-binding domain-like"/>
    <property type="match status" value="1"/>
</dbReference>
<proteinExistence type="predicted"/>
<keyword evidence="2" id="KW-1185">Reference proteome</keyword>
<dbReference type="OrthoDB" id="1059339at2"/>
<dbReference type="EMBL" id="VZAD01000034">
    <property type="protein sequence ID" value="MQP11112.1"/>
    <property type="molecule type" value="Genomic_DNA"/>
</dbReference>
<sequence>MKSVYSDTYTSLVPHMFIGSWQQKTATQSVSLDGNNTLKCSNFNYVGIEFGGPEIDATDMEYLHLDIYPLSSFTINVYPICRNNDGSVNDQLKKPINLIANQWNSIDIPMSDFVGLNASRIFQFKFDNGKGETFYLDNLYFYKNGSSNGISSIETHKQDNHAWYNLQGQRMNDGAGSLPKGVYIHNGKKILVK</sequence>
<gene>
    <name evidence="1" type="ORF">F7D20_03855</name>
</gene>
<dbReference type="Proteomes" id="UP000384372">
    <property type="component" value="Unassembled WGS sequence"/>
</dbReference>
<organism evidence="1 2">
    <name type="scientific">Segatella copri</name>
    <dbReference type="NCBI Taxonomy" id="165179"/>
    <lineage>
        <taxon>Bacteria</taxon>
        <taxon>Pseudomonadati</taxon>
        <taxon>Bacteroidota</taxon>
        <taxon>Bacteroidia</taxon>
        <taxon>Bacteroidales</taxon>
        <taxon>Prevotellaceae</taxon>
        <taxon>Segatella</taxon>
    </lineage>
</organism>
<reference evidence="1 2" key="1">
    <citation type="submission" date="2019-09" db="EMBL/GenBank/DDBJ databases">
        <title>Distinct polysaccharide growth profiles of human intestinal Prevotella copri isolates.</title>
        <authorList>
            <person name="Fehlner-Peach H."/>
            <person name="Magnabosco C."/>
            <person name="Raghavan V."/>
            <person name="Scher J.U."/>
            <person name="Tett A."/>
            <person name="Cox L.M."/>
            <person name="Gottsegen C."/>
            <person name="Watters A."/>
            <person name="Wiltshire- Gordon J.D."/>
            <person name="Segata N."/>
            <person name="Bonneau R."/>
            <person name="Littman D.R."/>
        </authorList>
    </citation>
    <scope>NUCLEOTIDE SEQUENCE [LARGE SCALE GENOMIC DNA]</scope>
    <source>
        <strain evidence="2">iAQ1173</strain>
    </source>
</reference>